<keyword evidence="3" id="KW-1185">Reference proteome</keyword>
<dbReference type="Gene3D" id="3.40.630.30">
    <property type="match status" value="1"/>
</dbReference>
<dbReference type="AlphaFoldDB" id="A0A3Q9IPQ5"/>
<dbReference type="PROSITE" id="PS51186">
    <property type="entry name" value="GNAT"/>
    <property type="match status" value="1"/>
</dbReference>
<dbReference type="GO" id="GO:0016747">
    <property type="term" value="F:acyltransferase activity, transferring groups other than amino-acyl groups"/>
    <property type="evidence" value="ECO:0007669"/>
    <property type="project" value="InterPro"/>
</dbReference>
<accession>A0A3Q9IPQ5</accession>
<feature type="domain" description="N-acetyltransferase" evidence="1">
    <location>
        <begin position="8"/>
        <end position="166"/>
    </location>
</feature>
<evidence type="ECO:0000259" key="1">
    <source>
        <dbReference type="PROSITE" id="PS51186"/>
    </source>
</evidence>
<keyword evidence="2" id="KW-0808">Transferase</keyword>
<dbReference type="Proteomes" id="UP000270673">
    <property type="component" value="Chromosome"/>
</dbReference>
<dbReference type="InterPro" id="IPR016181">
    <property type="entry name" value="Acyl_CoA_acyltransferase"/>
</dbReference>
<dbReference type="EMBL" id="CP032819">
    <property type="protein sequence ID" value="AZS29903.1"/>
    <property type="molecule type" value="Genomic_DNA"/>
</dbReference>
<reference evidence="2 3" key="1">
    <citation type="submission" date="2018-10" db="EMBL/GenBank/DDBJ databases">
        <title>Butyricimonas faecalis sp. nov., isolated from human faeces and emended description of the genus Butyricimonas.</title>
        <authorList>
            <person name="Le Roy T."/>
            <person name="Van der Smissen P."/>
            <person name="Paquot A."/>
            <person name="Delzenne N."/>
            <person name="Muccioli G."/>
            <person name="Collet J.-F."/>
            <person name="Cani P.D."/>
        </authorList>
    </citation>
    <scope>NUCLEOTIDE SEQUENCE [LARGE SCALE GENOMIC DNA]</scope>
    <source>
        <strain evidence="2 3">H184</strain>
    </source>
</reference>
<protein>
    <submittedName>
        <fullName evidence="2">N-acetyltransferase</fullName>
    </submittedName>
</protein>
<organism evidence="2 3">
    <name type="scientific">Butyricimonas faecalis</name>
    <dbReference type="NCBI Taxonomy" id="2093856"/>
    <lineage>
        <taxon>Bacteria</taxon>
        <taxon>Pseudomonadati</taxon>
        <taxon>Bacteroidota</taxon>
        <taxon>Bacteroidia</taxon>
        <taxon>Bacteroidales</taxon>
        <taxon>Odoribacteraceae</taxon>
        <taxon>Butyricimonas</taxon>
    </lineage>
</organism>
<dbReference type="InterPro" id="IPR000182">
    <property type="entry name" value="GNAT_dom"/>
</dbReference>
<dbReference type="KEGG" id="buy:D8S85_10315"/>
<evidence type="ECO:0000313" key="2">
    <source>
        <dbReference type="EMBL" id="AZS29903.1"/>
    </source>
</evidence>
<dbReference type="PANTHER" id="PTHR43415">
    <property type="entry name" value="SPERMIDINE N(1)-ACETYLTRANSFERASE"/>
    <property type="match status" value="1"/>
</dbReference>
<sequence length="181" mass="21243">MNIYGNKVILRALEPGDMPCLREMINDPEMERMVIGWSFPVSEKQQLDWYNRVISDDKNFRFAIMYEGKFVGVSTLTRIDWKNRSADHGIKLCNDVPKKIGIGTDGVYATMRYAFEELQLNRLYSSILEYNIASQKLYAKCGWKVEGNYRRSIFKNNAYHDELAIAILRDEYFEWKANRGE</sequence>
<dbReference type="Pfam" id="PF13302">
    <property type="entry name" value="Acetyltransf_3"/>
    <property type="match status" value="1"/>
</dbReference>
<dbReference type="OrthoDB" id="893030at2"/>
<gene>
    <name evidence="2" type="ORF">D8S85_10315</name>
</gene>
<proteinExistence type="predicted"/>
<evidence type="ECO:0000313" key="3">
    <source>
        <dbReference type="Proteomes" id="UP000270673"/>
    </source>
</evidence>
<name>A0A3Q9IPQ5_9BACT</name>
<dbReference type="PANTHER" id="PTHR43415:SF3">
    <property type="entry name" value="GNAT-FAMILY ACETYLTRANSFERASE"/>
    <property type="match status" value="1"/>
</dbReference>
<dbReference type="RefSeq" id="WP_106480623.1">
    <property type="nucleotide sequence ID" value="NZ_CP032819.1"/>
</dbReference>
<dbReference type="SUPFAM" id="SSF55729">
    <property type="entry name" value="Acyl-CoA N-acyltransferases (Nat)"/>
    <property type="match status" value="1"/>
</dbReference>